<accession>A0A650EMN2</accession>
<keyword evidence="1 10" id="KW-1003">Cell membrane</keyword>
<dbReference type="UniPathway" id="UPA00219"/>
<evidence type="ECO:0000256" key="8">
    <source>
        <dbReference type="ARBA" id="ARBA00023306"/>
    </source>
</evidence>
<dbReference type="SUPFAM" id="SSF53756">
    <property type="entry name" value="UDP-Glycosyltransferase/glycogen phosphorylase"/>
    <property type="match status" value="1"/>
</dbReference>
<evidence type="ECO:0000259" key="12">
    <source>
        <dbReference type="Pfam" id="PF04101"/>
    </source>
</evidence>
<gene>
    <name evidence="10" type="primary">murG</name>
    <name evidence="13" type="ORF">Elusimicrob1349_0310</name>
</gene>
<dbReference type="GO" id="GO:0051301">
    <property type="term" value="P:cell division"/>
    <property type="evidence" value="ECO:0007669"/>
    <property type="project" value="UniProtKB-KW"/>
</dbReference>
<dbReference type="Gene3D" id="3.40.50.2000">
    <property type="entry name" value="Glycogen Phosphorylase B"/>
    <property type="match status" value="2"/>
</dbReference>
<evidence type="ECO:0000256" key="6">
    <source>
        <dbReference type="ARBA" id="ARBA00022984"/>
    </source>
</evidence>
<keyword evidence="3 10" id="KW-0328">Glycosyltransferase</keyword>
<dbReference type="PANTHER" id="PTHR21015:SF22">
    <property type="entry name" value="GLYCOSYLTRANSFERASE"/>
    <property type="match status" value="1"/>
</dbReference>
<dbReference type="EMBL" id="MN577571">
    <property type="protein sequence ID" value="QGT50561.1"/>
    <property type="molecule type" value="Genomic_DNA"/>
</dbReference>
<comment type="subcellular location">
    <subcellularLocation>
        <location evidence="10">Cell membrane</location>
        <topology evidence="10">Peripheral membrane protein</topology>
        <orientation evidence="10">Cytoplasmic side</orientation>
    </subcellularLocation>
</comment>
<keyword evidence="5 10" id="KW-0133">Cell shape</keyword>
<feature type="domain" description="Glycosyltransferase family 28 N-terminal" evidence="11">
    <location>
        <begin position="5"/>
        <end position="140"/>
    </location>
</feature>
<dbReference type="AlphaFoldDB" id="A0A650EMN2"/>
<dbReference type="Pfam" id="PF04101">
    <property type="entry name" value="Glyco_tran_28_C"/>
    <property type="match status" value="1"/>
</dbReference>
<dbReference type="GO" id="GO:0005886">
    <property type="term" value="C:plasma membrane"/>
    <property type="evidence" value="ECO:0007669"/>
    <property type="project" value="UniProtKB-SubCell"/>
</dbReference>
<dbReference type="GO" id="GO:0071555">
    <property type="term" value="P:cell wall organization"/>
    <property type="evidence" value="ECO:0007669"/>
    <property type="project" value="UniProtKB-KW"/>
</dbReference>
<evidence type="ECO:0000256" key="5">
    <source>
        <dbReference type="ARBA" id="ARBA00022960"/>
    </source>
</evidence>
<sequence length="360" mass="39560">MNRRFIIASGGTGGHFYPGFALGKQLRKQGLPVLFIVRKNDPAAQTLDAHKLRYKEIDFMGLPRSVNPVRHLKFLGKFVKALWQTRAIIKQFKPDVAVGTGGYISFPLIFTAHFMGIKTAVHDSNARLGLANKICGKFADLFMLGLPVDKKIKKSVLTSTPIRREFADRVDRTALLEGLGLSADKKTALIVGGSQGAKGLNSAVAKTIKSASGWQFVHITGERWFGLMKEEYAGMNNVAVLPYSHEIYAIMKTADLAVCRSGASTLAELIYCRVPAVLVPFPHAAADHQYYNAKILQEAGCALAVREDKNLAANLQLAFAELTKRGGARRLSAMHRAYNRLNIPNPMTASKEIVKLLRNL</sequence>
<evidence type="ECO:0000256" key="1">
    <source>
        <dbReference type="ARBA" id="ARBA00022475"/>
    </source>
</evidence>
<keyword evidence="4 10" id="KW-0808">Transferase</keyword>
<keyword evidence="6 10" id="KW-0573">Peptidoglycan synthesis</keyword>
<dbReference type="GO" id="GO:0008360">
    <property type="term" value="P:regulation of cell shape"/>
    <property type="evidence" value="ECO:0007669"/>
    <property type="project" value="UniProtKB-KW"/>
</dbReference>
<dbReference type="PANTHER" id="PTHR21015">
    <property type="entry name" value="UDP-N-ACETYLGLUCOSAMINE--N-ACETYLMURAMYL-(PENTAPEPTIDE) PYROPHOSPHORYL-UNDECAPRENOL N-ACETYLGLUCOSAMINE TRANSFERASE 1"/>
    <property type="match status" value="1"/>
</dbReference>
<keyword evidence="7 10" id="KW-0472">Membrane</keyword>
<comment type="catalytic activity">
    <reaction evidence="10">
        <text>di-trans,octa-cis-undecaprenyl diphospho-N-acetyl-alpha-D-muramoyl-L-alanyl-D-glutamyl-meso-2,6-diaminopimeloyl-D-alanyl-D-alanine + UDP-N-acetyl-alpha-D-glucosamine = di-trans,octa-cis-undecaprenyl diphospho-[N-acetyl-alpha-D-glucosaminyl-(1-&gt;4)]-N-acetyl-alpha-D-muramoyl-L-alanyl-D-glutamyl-meso-2,6-diaminopimeloyl-D-alanyl-D-alanine + UDP + H(+)</text>
        <dbReference type="Rhea" id="RHEA:31227"/>
        <dbReference type="ChEBI" id="CHEBI:15378"/>
        <dbReference type="ChEBI" id="CHEBI:57705"/>
        <dbReference type="ChEBI" id="CHEBI:58223"/>
        <dbReference type="ChEBI" id="CHEBI:61387"/>
        <dbReference type="ChEBI" id="CHEBI:61388"/>
        <dbReference type="EC" id="2.4.1.227"/>
    </reaction>
</comment>
<dbReference type="InterPro" id="IPR007235">
    <property type="entry name" value="Glyco_trans_28_C"/>
</dbReference>
<comment type="pathway">
    <text evidence="10">Cell wall biogenesis; peptidoglycan biosynthesis.</text>
</comment>
<name>A0A650EMN2_9BACT</name>
<dbReference type="InterPro" id="IPR004276">
    <property type="entry name" value="GlycoTrans_28_N"/>
</dbReference>
<feature type="binding site" evidence="10">
    <location>
        <position position="125"/>
    </location>
    <ligand>
        <name>UDP-N-acetyl-alpha-D-glucosamine</name>
        <dbReference type="ChEBI" id="CHEBI:57705"/>
    </ligand>
</feature>
<reference evidence="13" key="1">
    <citation type="journal article" date="2020" name="J. ISSAAS">
        <title>Lactobacilli and other gastrointestinal microbiota of Peromyscus leucopus, reservoir host for agents of Lyme disease and other zoonoses in North America.</title>
        <authorList>
            <person name="Milovic A."/>
            <person name="Bassam K."/>
            <person name="Shao H."/>
            <person name="Chatzistamou I."/>
            <person name="Tufts D.M."/>
            <person name="Diuk-Wasser M."/>
            <person name="Barbour A.G."/>
        </authorList>
    </citation>
    <scope>NUCLEOTIDE SEQUENCE</scope>
    <source>
        <strain evidence="13">LL30</strain>
    </source>
</reference>
<evidence type="ECO:0000259" key="11">
    <source>
        <dbReference type="Pfam" id="PF03033"/>
    </source>
</evidence>
<comment type="caution">
    <text evidence="10">Lacks conserved residue(s) required for the propagation of feature annotation.</text>
</comment>
<evidence type="ECO:0000256" key="3">
    <source>
        <dbReference type="ARBA" id="ARBA00022676"/>
    </source>
</evidence>
<feature type="domain" description="Glycosyl transferase family 28 C-terminal" evidence="12">
    <location>
        <begin position="187"/>
        <end position="325"/>
    </location>
</feature>
<dbReference type="GO" id="GO:0050511">
    <property type="term" value="F:undecaprenyldiphospho-muramoylpentapeptide beta-N-acetylglucosaminyltransferase activity"/>
    <property type="evidence" value="ECO:0007669"/>
    <property type="project" value="UniProtKB-UniRule"/>
</dbReference>
<evidence type="ECO:0000256" key="4">
    <source>
        <dbReference type="ARBA" id="ARBA00022679"/>
    </source>
</evidence>
<dbReference type="Pfam" id="PF03033">
    <property type="entry name" value="Glyco_transf_28"/>
    <property type="match status" value="1"/>
</dbReference>
<evidence type="ECO:0000256" key="9">
    <source>
        <dbReference type="ARBA" id="ARBA00023316"/>
    </source>
</evidence>
<dbReference type="CDD" id="cd03785">
    <property type="entry name" value="GT28_MurG"/>
    <property type="match status" value="1"/>
</dbReference>
<dbReference type="GO" id="GO:0005975">
    <property type="term" value="P:carbohydrate metabolic process"/>
    <property type="evidence" value="ECO:0007669"/>
    <property type="project" value="InterPro"/>
</dbReference>
<evidence type="ECO:0000256" key="2">
    <source>
        <dbReference type="ARBA" id="ARBA00022618"/>
    </source>
</evidence>
<protein>
    <recommendedName>
        <fullName evidence="10">UDP-N-acetylglucosamine--N-acetylmuramyl-(pentapeptide) pyrophosphoryl-undecaprenol N-acetylglucosamine transferase</fullName>
        <ecNumber evidence="10">2.4.1.227</ecNumber>
    </recommendedName>
    <alternativeName>
        <fullName evidence="10">Undecaprenyl-PP-MurNAc-pentapeptide-UDPGlcNAc GlcNAc transferase</fullName>
    </alternativeName>
</protein>
<evidence type="ECO:0000256" key="7">
    <source>
        <dbReference type="ARBA" id="ARBA00023136"/>
    </source>
</evidence>
<keyword evidence="2 10" id="KW-0132">Cell division</keyword>
<dbReference type="HAMAP" id="MF_00033">
    <property type="entry name" value="MurG"/>
    <property type="match status" value="1"/>
</dbReference>
<evidence type="ECO:0000256" key="10">
    <source>
        <dbReference type="HAMAP-Rule" id="MF_00033"/>
    </source>
</evidence>
<dbReference type="GO" id="GO:0009252">
    <property type="term" value="P:peptidoglycan biosynthetic process"/>
    <property type="evidence" value="ECO:0007669"/>
    <property type="project" value="UniProtKB-UniRule"/>
</dbReference>
<feature type="binding site" evidence="10">
    <location>
        <position position="163"/>
    </location>
    <ligand>
        <name>UDP-N-acetyl-alpha-D-glucosamine</name>
        <dbReference type="ChEBI" id="CHEBI:57705"/>
    </ligand>
</feature>
<dbReference type="EC" id="2.4.1.227" evidence="10"/>
<feature type="binding site" evidence="10">
    <location>
        <position position="289"/>
    </location>
    <ligand>
        <name>UDP-N-acetyl-alpha-D-glucosamine</name>
        <dbReference type="ChEBI" id="CHEBI:57705"/>
    </ligand>
</feature>
<comment type="function">
    <text evidence="10">Cell wall formation. Catalyzes the transfer of a GlcNAc subunit on undecaprenyl-pyrophosphoryl-MurNAc-pentapeptide (lipid intermediate I) to form undecaprenyl-pyrophosphoryl-MurNAc-(pentapeptide)GlcNAc (lipid intermediate II).</text>
</comment>
<keyword evidence="9 10" id="KW-0961">Cell wall biogenesis/degradation</keyword>
<feature type="binding site" evidence="10">
    <location>
        <position position="194"/>
    </location>
    <ligand>
        <name>UDP-N-acetyl-alpha-D-glucosamine</name>
        <dbReference type="ChEBI" id="CHEBI:57705"/>
    </ligand>
</feature>
<proteinExistence type="inferred from homology"/>
<keyword evidence="8 10" id="KW-0131">Cell cycle</keyword>
<feature type="binding site" evidence="10">
    <location>
        <begin position="12"/>
        <end position="14"/>
    </location>
    <ligand>
        <name>UDP-N-acetyl-alpha-D-glucosamine</name>
        <dbReference type="ChEBI" id="CHEBI:57705"/>
    </ligand>
</feature>
<organism evidence="13">
    <name type="scientific">uncultured Elusimicrobia bacterium</name>
    <dbReference type="NCBI Taxonomy" id="699876"/>
    <lineage>
        <taxon>Bacteria</taxon>
        <taxon>Pseudomonadati</taxon>
        <taxon>Elusimicrobiota</taxon>
        <taxon>Elusimicrobia</taxon>
        <taxon>environmental samples</taxon>
    </lineage>
</organism>
<dbReference type="InterPro" id="IPR006009">
    <property type="entry name" value="GlcNAc_MurG"/>
</dbReference>
<comment type="similarity">
    <text evidence="10">Belongs to the glycosyltransferase 28 family. MurG subfamily.</text>
</comment>
<evidence type="ECO:0000313" key="13">
    <source>
        <dbReference type="EMBL" id="QGT50561.1"/>
    </source>
</evidence>